<reference evidence="7" key="1">
    <citation type="submission" date="2021-06" db="EMBL/GenBank/DDBJ databases">
        <authorList>
            <person name="Kallberg Y."/>
            <person name="Tangrot J."/>
            <person name="Rosling A."/>
        </authorList>
    </citation>
    <scope>NUCLEOTIDE SEQUENCE</scope>
    <source>
        <strain evidence="7">MA453B</strain>
    </source>
</reference>
<dbReference type="EC" id="4.6.1.16" evidence="2"/>
<feature type="domain" description="tRNA intron endonuclease N-terminal" evidence="6">
    <location>
        <begin position="238"/>
        <end position="363"/>
    </location>
</feature>
<proteinExistence type="inferred from homology"/>
<dbReference type="GO" id="GO:0005737">
    <property type="term" value="C:cytoplasm"/>
    <property type="evidence" value="ECO:0007669"/>
    <property type="project" value="TreeGrafter"/>
</dbReference>
<feature type="region of interest" description="Disordered" evidence="4">
    <location>
        <begin position="495"/>
        <end position="532"/>
    </location>
</feature>
<feature type="domain" description="tRNA intron endonuclease catalytic" evidence="5">
    <location>
        <begin position="393"/>
        <end position="484"/>
    </location>
</feature>
<evidence type="ECO:0000256" key="2">
    <source>
        <dbReference type="ARBA" id="ARBA00012573"/>
    </source>
</evidence>
<feature type="non-terminal residue" evidence="7">
    <location>
        <position position="532"/>
    </location>
</feature>
<feature type="compositionally biased region" description="Polar residues" evidence="4">
    <location>
        <begin position="519"/>
        <end position="532"/>
    </location>
</feature>
<dbReference type="Pfam" id="PF01974">
    <property type="entry name" value="tRNA_int_endo"/>
    <property type="match status" value="1"/>
</dbReference>
<dbReference type="Pfam" id="PF02778">
    <property type="entry name" value="tRNA_int_endo_N"/>
    <property type="match status" value="1"/>
</dbReference>
<name>A0A9N8W745_9GLOM</name>
<dbReference type="InterPro" id="IPR006678">
    <property type="entry name" value="tRNA_intron_Endonuc_N"/>
</dbReference>
<evidence type="ECO:0000259" key="5">
    <source>
        <dbReference type="Pfam" id="PF01974"/>
    </source>
</evidence>
<dbReference type="NCBIfam" id="TIGR00324">
    <property type="entry name" value="endA"/>
    <property type="match status" value="1"/>
</dbReference>
<accession>A0A9N8W745</accession>
<dbReference type="GO" id="GO:0000214">
    <property type="term" value="C:tRNA-intron endonuclease complex"/>
    <property type="evidence" value="ECO:0007669"/>
    <property type="project" value="TreeGrafter"/>
</dbReference>
<evidence type="ECO:0000256" key="4">
    <source>
        <dbReference type="SAM" id="MobiDB-lite"/>
    </source>
</evidence>
<dbReference type="AlphaFoldDB" id="A0A9N8W745"/>
<dbReference type="EMBL" id="CAJVPY010000495">
    <property type="protein sequence ID" value="CAG8476609.1"/>
    <property type="molecule type" value="Genomic_DNA"/>
</dbReference>
<comment type="similarity">
    <text evidence="1">Belongs to the tRNA-intron endonuclease family.</text>
</comment>
<dbReference type="Gene3D" id="3.40.1350.10">
    <property type="match status" value="1"/>
</dbReference>
<evidence type="ECO:0000256" key="3">
    <source>
        <dbReference type="ARBA" id="ARBA00034031"/>
    </source>
</evidence>
<dbReference type="InterPro" id="IPR011856">
    <property type="entry name" value="tRNA_endonuc-like_dom_sf"/>
</dbReference>
<comment type="catalytic activity">
    <reaction evidence="3">
        <text>pretRNA = a 3'-half-tRNA molecule with a 5'-OH end + a 5'-half-tRNA molecule with a 2',3'-cyclic phosphate end + an intron with a 2',3'-cyclic phosphate and a 5'-hydroxyl terminus.</text>
        <dbReference type="EC" id="4.6.1.16"/>
    </reaction>
</comment>
<dbReference type="GO" id="GO:0003676">
    <property type="term" value="F:nucleic acid binding"/>
    <property type="evidence" value="ECO:0007669"/>
    <property type="project" value="InterPro"/>
</dbReference>
<feature type="compositionally biased region" description="Polar residues" evidence="4">
    <location>
        <begin position="495"/>
        <end position="511"/>
    </location>
</feature>
<gene>
    <name evidence="7" type="ORF">DERYTH_LOCUS1718</name>
</gene>
<evidence type="ECO:0000259" key="6">
    <source>
        <dbReference type="Pfam" id="PF02778"/>
    </source>
</evidence>
<evidence type="ECO:0000313" key="8">
    <source>
        <dbReference type="Proteomes" id="UP000789405"/>
    </source>
</evidence>
<dbReference type="OrthoDB" id="10249562at2759"/>
<keyword evidence="8" id="KW-1185">Reference proteome</keyword>
<dbReference type="SUPFAM" id="SSF53032">
    <property type="entry name" value="tRNA-intron endonuclease catalytic domain-like"/>
    <property type="match status" value="1"/>
</dbReference>
<sequence length="532" mass="60521">MFKRKPTSPVPPPPLSFNDILSDLSRLQAYNKQALGKKIDILEIVNTTDSNNENSKTDGSGENSQPLKFTTASSLIEHLNKLPAANTPISSETLDATYDLCTNFINVNDQLLVSRRDLDGLDTDNSRYIMYDWKFKTMFNVNTTQFSKIKTPLKNLQLVKIIIDQMSSQSFTKKKENKKLSTRKSSGIIPLPISVSNTSFTNTFTTFLVNRFPFLSYYFTSSIQESRVKTRGNFDANSTSVIVSEKQAIQKLWKQGFFGKGNLSRSEPTFEWRDGKKGDQPLSAEQITQNRRIARARRKKNKKNASASITNNEDSKDVIDVSDKAISIQEHLQLTTEEAFFLSFGLGCLEIYDANDNLMTTHDCWNAFRISSVSNIALNAPQDSLITQLDNPFILRYVVYHYFRSLGWVVRSGMKFGCDYVLYEKGPEYKHAEYCVIVLPYYLSVTNNKNNNHFRHNVTTSWQLMSNLSRVCVQVKKSLVLCYVIIPPSLPESIPNSQSHEQVQLSTSSDNNQHHVNDENNYGTIDLNNPFE</sequence>
<dbReference type="InterPro" id="IPR006676">
    <property type="entry name" value="tRNA_splic"/>
</dbReference>
<dbReference type="GO" id="GO:0000213">
    <property type="term" value="F:tRNA-intron lyase activity"/>
    <property type="evidence" value="ECO:0007669"/>
    <property type="project" value="UniProtKB-EC"/>
</dbReference>
<dbReference type="PANTHER" id="PTHR21227">
    <property type="entry name" value="TRNA-SPLICING ENDONUCLEASE SUBUNIT SEN2"/>
    <property type="match status" value="1"/>
</dbReference>
<dbReference type="InterPro" id="IPR006677">
    <property type="entry name" value="tRNA_intron_Endonuc_cat-like"/>
</dbReference>
<comment type="caution">
    <text evidence="7">The sequence shown here is derived from an EMBL/GenBank/DDBJ whole genome shotgun (WGS) entry which is preliminary data.</text>
</comment>
<protein>
    <recommendedName>
        <fullName evidence="2">tRNA-intron lyase</fullName>
        <ecNumber evidence="2">4.6.1.16</ecNumber>
    </recommendedName>
</protein>
<dbReference type="CDD" id="cd22363">
    <property type="entry name" value="tRNA-intron_lyase_C"/>
    <property type="match status" value="1"/>
</dbReference>
<organism evidence="7 8">
    <name type="scientific">Dentiscutata erythropus</name>
    <dbReference type="NCBI Taxonomy" id="1348616"/>
    <lineage>
        <taxon>Eukaryota</taxon>
        <taxon>Fungi</taxon>
        <taxon>Fungi incertae sedis</taxon>
        <taxon>Mucoromycota</taxon>
        <taxon>Glomeromycotina</taxon>
        <taxon>Glomeromycetes</taxon>
        <taxon>Diversisporales</taxon>
        <taxon>Gigasporaceae</taxon>
        <taxon>Dentiscutata</taxon>
    </lineage>
</organism>
<dbReference type="InterPro" id="IPR036167">
    <property type="entry name" value="tRNA_intron_Endo_cat-like_sf"/>
</dbReference>
<evidence type="ECO:0000256" key="1">
    <source>
        <dbReference type="ARBA" id="ARBA00008078"/>
    </source>
</evidence>
<dbReference type="Proteomes" id="UP000789405">
    <property type="component" value="Unassembled WGS sequence"/>
</dbReference>
<dbReference type="PANTHER" id="PTHR21227:SF0">
    <property type="entry name" value="TRNA-SPLICING ENDONUCLEASE SUBUNIT SEN2"/>
    <property type="match status" value="1"/>
</dbReference>
<evidence type="ECO:0000313" key="7">
    <source>
        <dbReference type="EMBL" id="CAG8476609.1"/>
    </source>
</evidence>
<dbReference type="GO" id="GO:0000379">
    <property type="term" value="P:tRNA-type intron splice site recognition and cleavage"/>
    <property type="evidence" value="ECO:0007669"/>
    <property type="project" value="TreeGrafter"/>
</dbReference>